<dbReference type="InterPro" id="IPR006317">
    <property type="entry name" value="Ubiquinol_cyt_c_Rdtase_Fe-S-su"/>
</dbReference>
<name>A0A1F6T0F7_9PROT</name>
<evidence type="ECO:0000256" key="2">
    <source>
        <dbReference type="ARBA" id="ARBA00004162"/>
    </source>
</evidence>
<evidence type="ECO:0000256" key="3">
    <source>
        <dbReference type="ARBA" id="ARBA00010651"/>
    </source>
</evidence>
<dbReference type="PROSITE" id="PS51318">
    <property type="entry name" value="TAT"/>
    <property type="match status" value="1"/>
</dbReference>
<evidence type="ECO:0000256" key="17">
    <source>
        <dbReference type="ARBA" id="ARBA00023136"/>
    </source>
</evidence>
<evidence type="ECO:0000256" key="9">
    <source>
        <dbReference type="ARBA" id="ARBA00022692"/>
    </source>
</evidence>
<evidence type="ECO:0000313" key="24">
    <source>
        <dbReference type="Proteomes" id="UP000178379"/>
    </source>
</evidence>
<dbReference type="Pfam" id="PF10399">
    <property type="entry name" value="UCR_Fe-S_N"/>
    <property type="match status" value="1"/>
</dbReference>
<dbReference type="InterPro" id="IPR014349">
    <property type="entry name" value="Rieske_Fe-S_prot"/>
</dbReference>
<comment type="miscellaneous">
    <text evidence="20">The Rieske protein is a high potential 2Fe-2S protein.</text>
</comment>
<feature type="transmembrane region" description="Helical" evidence="20">
    <location>
        <begin position="12"/>
        <end position="33"/>
    </location>
</feature>
<keyword evidence="7 20" id="KW-0813">Transport</keyword>
<keyword evidence="16" id="KW-0411">Iron-sulfur</keyword>
<dbReference type="GO" id="GO:0051537">
    <property type="term" value="F:2 iron, 2 sulfur cluster binding"/>
    <property type="evidence" value="ECO:0007669"/>
    <property type="project" value="UniProtKB-KW"/>
</dbReference>
<gene>
    <name evidence="23" type="ORF">A2140_05935</name>
</gene>
<evidence type="ECO:0000256" key="8">
    <source>
        <dbReference type="ARBA" id="ARBA00022475"/>
    </source>
</evidence>
<dbReference type="GO" id="GO:0008121">
    <property type="term" value="F:quinol-cytochrome-c reductase activity"/>
    <property type="evidence" value="ECO:0007669"/>
    <property type="project" value="UniProtKB-EC"/>
</dbReference>
<evidence type="ECO:0000256" key="10">
    <source>
        <dbReference type="ARBA" id="ARBA00022714"/>
    </source>
</evidence>
<evidence type="ECO:0000313" key="23">
    <source>
        <dbReference type="EMBL" id="OGI38594.1"/>
    </source>
</evidence>
<dbReference type="GO" id="GO:0046872">
    <property type="term" value="F:metal ion binding"/>
    <property type="evidence" value="ECO:0007669"/>
    <property type="project" value="UniProtKB-KW"/>
</dbReference>
<comment type="caution">
    <text evidence="23">The sequence shown here is derived from an EMBL/GenBank/DDBJ whole genome shotgun (WGS) entry which is preliminary data.</text>
</comment>
<evidence type="ECO:0000256" key="20">
    <source>
        <dbReference type="RuleBase" id="RU004494"/>
    </source>
</evidence>
<comment type="function">
    <text evidence="1">Component of the ubiquinol-cytochrome c reductase complex (complex III or cytochrome b-c1 complex), which is a respiratory chain that generates an electrochemical potential coupled to ATP synthesis.</text>
</comment>
<comment type="cofactor">
    <cofactor evidence="20">
        <name>[2Fe-2S] cluster</name>
        <dbReference type="ChEBI" id="CHEBI:190135"/>
    </cofactor>
    <text evidence="20">Binds 1 [2Fe-2S] cluster per subunit.</text>
</comment>
<organism evidence="23 24">
    <name type="scientific">Candidatus Muproteobacteria bacterium RBG_16_62_13</name>
    <dbReference type="NCBI Taxonomy" id="1817756"/>
    <lineage>
        <taxon>Bacteria</taxon>
        <taxon>Pseudomonadati</taxon>
        <taxon>Pseudomonadota</taxon>
        <taxon>Candidatus Muproteobacteria</taxon>
    </lineage>
</organism>
<evidence type="ECO:0000259" key="22">
    <source>
        <dbReference type="PROSITE" id="PS51296"/>
    </source>
</evidence>
<keyword evidence="17 20" id="KW-0472">Membrane</keyword>
<reference evidence="23 24" key="1">
    <citation type="journal article" date="2016" name="Nat. Commun.">
        <title>Thousands of microbial genomes shed light on interconnected biogeochemical processes in an aquifer system.</title>
        <authorList>
            <person name="Anantharaman K."/>
            <person name="Brown C.T."/>
            <person name="Hug L.A."/>
            <person name="Sharon I."/>
            <person name="Castelle C.J."/>
            <person name="Probst A.J."/>
            <person name="Thomas B.C."/>
            <person name="Singh A."/>
            <person name="Wilkins M.J."/>
            <person name="Karaoz U."/>
            <person name="Brodie E.L."/>
            <person name="Williams K.H."/>
            <person name="Hubbard S.S."/>
            <person name="Banfield J.F."/>
        </authorList>
    </citation>
    <scope>NUCLEOTIDE SEQUENCE [LARGE SCALE GENOMIC DNA]</scope>
</reference>
<dbReference type="PROSITE" id="PS51296">
    <property type="entry name" value="RIESKE"/>
    <property type="match status" value="1"/>
</dbReference>
<dbReference type="InterPro" id="IPR036922">
    <property type="entry name" value="Rieske_2Fe-2S_sf"/>
</dbReference>
<evidence type="ECO:0000256" key="11">
    <source>
        <dbReference type="ARBA" id="ARBA00022723"/>
    </source>
</evidence>
<dbReference type="EC" id="7.1.1.8" evidence="5 20"/>
<dbReference type="SUPFAM" id="SSF50022">
    <property type="entry name" value="ISP domain"/>
    <property type="match status" value="1"/>
</dbReference>
<feature type="domain" description="Rieske" evidence="22">
    <location>
        <begin position="84"/>
        <end position="189"/>
    </location>
</feature>
<dbReference type="InterPro" id="IPR005805">
    <property type="entry name" value="Rieske_Fe-S_prot_C"/>
</dbReference>
<dbReference type="InterPro" id="IPR006311">
    <property type="entry name" value="TAT_signal"/>
</dbReference>
<evidence type="ECO:0000256" key="4">
    <source>
        <dbReference type="ARBA" id="ARBA00011649"/>
    </source>
</evidence>
<evidence type="ECO:0000256" key="14">
    <source>
        <dbReference type="ARBA" id="ARBA00022989"/>
    </source>
</evidence>
<dbReference type="CDD" id="cd03470">
    <property type="entry name" value="Rieske_cytochrome_bc1"/>
    <property type="match status" value="1"/>
</dbReference>
<keyword evidence="10" id="KW-0001">2Fe-2S</keyword>
<dbReference type="PANTHER" id="PTHR10134">
    <property type="entry name" value="CYTOCHROME B-C1 COMPLEX SUBUNIT RIESKE, MITOCHONDRIAL"/>
    <property type="match status" value="1"/>
</dbReference>
<proteinExistence type="inferred from homology"/>
<keyword evidence="9 20" id="KW-0812">Transmembrane</keyword>
<dbReference type="GO" id="GO:0005886">
    <property type="term" value="C:plasma membrane"/>
    <property type="evidence" value="ECO:0007669"/>
    <property type="project" value="UniProtKB-SubCell"/>
</dbReference>
<evidence type="ECO:0000256" key="16">
    <source>
        <dbReference type="ARBA" id="ARBA00023014"/>
    </source>
</evidence>
<keyword evidence="12" id="KW-1278">Translocase</keyword>
<dbReference type="InterPro" id="IPR019470">
    <property type="entry name" value="Ubiq_cytC_Rdtase_Fe-S_su_TAT"/>
</dbReference>
<evidence type="ECO:0000256" key="18">
    <source>
        <dbReference type="ARBA" id="ARBA00023157"/>
    </source>
</evidence>
<dbReference type="Pfam" id="PF00355">
    <property type="entry name" value="Rieske"/>
    <property type="match status" value="1"/>
</dbReference>
<keyword evidence="18" id="KW-1015">Disulfide bond</keyword>
<evidence type="ECO:0000256" key="1">
    <source>
        <dbReference type="ARBA" id="ARBA00002444"/>
    </source>
</evidence>
<keyword evidence="13 20" id="KW-0249">Electron transport</keyword>
<dbReference type="EMBL" id="MFSQ01000116">
    <property type="protein sequence ID" value="OGI38594.1"/>
    <property type="molecule type" value="Genomic_DNA"/>
</dbReference>
<keyword evidence="11" id="KW-0479">Metal-binding</keyword>
<keyword evidence="8" id="KW-1003">Cell membrane</keyword>
<accession>A0A1F6T0F7</accession>
<dbReference type="NCBIfam" id="TIGR01416">
    <property type="entry name" value="Rieske_proteo"/>
    <property type="match status" value="1"/>
</dbReference>
<dbReference type="InterPro" id="IPR017941">
    <property type="entry name" value="Rieske_2Fe-2S"/>
</dbReference>
<evidence type="ECO:0000256" key="7">
    <source>
        <dbReference type="ARBA" id="ARBA00022448"/>
    </source>
</evidence>
<keyword evidence="15" id="KW-0408">Iron</keyword>
<sequence length="201" mass="21600">MTDEDMDIKRRTFLIGTTCLGLVGTGFVAVPFIKSMTPSERAKAAGAPVEVDISQLRPGDILVEEWRGKPVWVVRRTPSMLASLKQVEADMADPGSRKSNQPAYAANAHRSIKEEYLVVVGICTHLGCSPDKRLASGAVSGLGDNWQGGFFCPCHGSKFDLAGRVYKNVPAPTNLEVPPYHFKDGTTIVVGIDPSDKKGAA</sequence>
<evidence type="ECO:0000256" key="15">
    <source>
        <dbReference type="ARBA" id="ARBA00023004"/>
    </source>
</evidence>
<comment type="catalytic activity">
    <reaction evidence="19 20">
        <text>a quinol + 2 Fe(III)-[cytochrome c](out) = a quinone + 2 Fe(II)-[cytochrome c](out) + 2 H(+)(out)</text>
        <dbReference type="Rhea" id="RHEA:11484"/>
        <dbReference type="Rhea" id="RHEA-COMP:10350"/>
        <dbReference type="Rhea" id="RHEA-COMP:14399"/>
        <dbReference type="ChEBI" id="CHEBI:15378"/>
        <dbReference type="ChEBI" id="CHEBI:24646"/>
        <dbReference type="ChEBI" id="CHEBI:29033"/>
        <dbReference type="ChEBI" id="CHEBI:29034"/>
        <dbReference type="ChEBI" id="CHEBI:132124"/>
        <dbReference type="EC" id="7.1.1.8"/>
    </reaction>
</comment>
<evidence type="ECO:0000256" key="19">
    <source>
        <dbReference type="ARBA" id="ARBA00029351"/>
    </source>
</evidence>
<evidence type="ECO:0000256" key="6">
    <source>
        <dbReference type="ARBA" id="ARBA00019816"/>
    </source>
</evidence>
<keyword evidence="14 20" id="KW-1133">Transmembrane helix</keyword>
<comment type="subcellular location">
    <subcellularLocation>
        <location evidence="2">Cell membrane</location>
        <topology evidence="2">Single-pass membrane protein</topology>
    </subcellularLocation>
</comment>
<dbReference type="Proteomes" id="UP000178379">
    <property type="component" value="Unassembled WGS sequence"/>
</dbReference>
<evidence type="ECO:0000256" key="13">
    <source>
        <dbReference type="ARBA" id="ARBA00022982"/>
    </source>
</evidence>
<dbReference type="STRING" id="1817756.A2140_05935"/>
<dbReference type="Gene3D" id="1.20.5.510">
    <property type="entry name" value="Single helix bin"/>
    <property type="match status" value="1"/>
</dbReference>
<dbReference type="Gene3D" id="2.102.10.10">
    <property type="entry name" value="Rieske [2Fe-2S] iron-sulphur domain"/>
    <property type="match status" value="1"/>
</dbReference>
<comment type="subunit">
    <text evidence="4 21">The main subunits of complex b-c1 are: cytochrome b, cytochrome c1 and the Rieske protein.</text>
</comment>
<dbReference type="PRINTS" id="PR00162">
    <property type="entry name" value="RIESKE"/>
</dbReference>
<dbReference type="AlphaFoldDB" id="A0A1F6T0F7"/>
<evidence type="ECO:0000256" key="12">
    <source>
        <dbReference type="ARBA" id="ARBA00022967"/>
    </source>
</evidence>
<protein>
    <recommendedName>
        <fullName evidence="6 20">Ubiquinol-cytochrome c reductase iron-sulfur subunit</fullName>
        <ecNumber evidence="5 20">7.1.1.8</ecNumber>
    </recommendedName>
</protein>
<evidence type="ECO:0000256" key="21">
    <source>
        <dbReference type="RuleBase" id="RU004497"/>
    </source>
</evidence>
<evidence type="ECO:0000256" key="5">
    <source>
        <dbReference type="ARBA" id="ARBA00012951"/>
    </source>
</evidence>
<comment type="similarity">
    <text evidence="3">Belongs to the Rieske iron-sulfur protein family.</text>
</comment>